<evidence type="ECO:0000313" key="2">
    <source>
        <dbReference type="EMBL" id="THG38400.1"/>
    </source>
</evidence>
<keyword evidence="1" id="KW-0812">Transmembrane</keyword>
<name>A0A4S4G466_9ACTN</name>
<keyword evidence="1" id="KW-0472">Membrane</keyword>
<gene>
    <name evidence="2" type="ORF">E5986_03015</name>
</gene>
<feature type="transmembrane region" description="Helical" evidence="1">
    <location>
        <begin position="107"/>
        <end position="140"/>
    </location>
</feature>
<proteinExistence type="predicted"/>
<sequence>MFRTEIHRAFFNKLFLLSLAIGCAIAVAHVFQFVIPDMAEEGLYGEEWPRSAFTRWMGAWGYPIHAELFYFLTPILAALPFGWSLCSDSKSGYLNQIYTRGRRGRYLAAKALALFVSGGTAVAVPLIVNFVGTACVLPMILPDPVGIGYFMVLPMSFLGELYFENALLYNLAYYGIIFLAGGLMALLAIPLSLPLSNKILAVFAPFAVCTLLAQFTTEGPYYSFAPTTFMRPGQDYGYLLPDQVLAFCMVVAVAAGISCWFLSRKDYVS</sequence>
<feature type="transmembrane region" description="Helical" evidence="1">
    <location>
        <begin position="68"/>
        <end position="86"/>
    </location>
</feature>
<accession>A0A4S4G466</accession>
<evidence type="ECO:0000313" key="3">
    <source>
        <dbReference type="Proteomes" id="UP000308978"/>
    </source>
</evidence>
<organism evidence="2 3">
    <name type="scientific">Adlercreutzia caecimuris</name>
    <dbReference type="NCBI Taxonomy" id="671266"/>
    <lineage>
        <taxon>Bacteria</taxon>
        <taxon>Bacillati</taxon>
        <taxon>Actinomycetota</taxon>
        <taxon>Coriobacteriia</taxon>
        <taxon>Eggerthellales</taxon>
        <taxon>Eggerthellaceae</taxon>
        <taxon>Adlercreutzia</taxon>
    </lineage>
</organism>
<comment type="caution">
    <text evidence="2">The sequence shown here is derived from an EMBL/GenBank/DDBJ whole genome shotgun (WGS) entry which is preliminary data.</text>
</comment>
<evidence type="ECO:0000256" key="1">
    <source>
        <dbReference type="SAM" id="Phobius"/>
    </source>
</evidence>
<protein>
    <submittedName>
        <fullName evidence="2">Uncharacterized protein</fullName>
    </submittedName>
</protein>
<feature type="transmembrane region" description="Helical" evidence="1">
    <location>
        <begin position="199"/>
        <end position="224"/>
    </location>
</feature>
<dbReference type="EMBL" id="SSTJ01000002">
    <property type="protein sequence ID" value="THG38400.1"/>
    <property type="molecule type" value="Genomic_DNA"/>
</dbReference>
<keyword evidence="1" id="KW-1133">Transmembrane helix</keyword>
<dbReference type="AlphaFoldDB" id="A0A4S4G466"/>
<feature type="transmembrane region" description="Helical" evidence="1">
    <location>
        <begin position="14"/>
        <end position="35"/>
    </location>
</feature>
<feature type="transmembrane region" description="Helical" evidence="1">
    <location>
        <begin position="244"/>
        <end position="263"/>
    </location>
</feature>
<dbReference type="Proteomes" id="UP000308978">
    <property type="component" value="Unassembled WGS sequence"/>
</dbReference>
<dbReference type="RefSeq" id="WP_136433210.1">
    <property type="nucleotide sequence ID" value="NZ_SSTJ01000002.1"/>
</dbReference>
<feature type="transmembrane region" description="Helical" evidence="1">
    <location>
        <begin position="171"/>
        <end position="193"/>
    </location>
</feature>
<reference evidence="2 3" key="1">
    <citation type="submission" date="2019-04" db="EMBL/GenBank/DDBJ databases">
        <title>Microbes associate with the intestines of laboratory mice.</title>
        <authorList>
            <person name="Navarre W."/>
            <person name="Wong E."/>
            <person name="Huang K.C."/>
            <person name="Tropini C."/>
            <person name="Ng K."/>
            <person name="Yu B."/>
        </authorList>
    </citation>
    <scope>NUCLEOTIDE SEQUENCE [LARGE SCALE GENOMIC DNA]</scope>
    <source>
        <strain evidence="2 3">NM80_B27</strain>
    </source>
</reference>